<name>A0A6J7C0X1_9ZZZZ</name>
<dbReference type="Pfam" id="PF12146">
    <property type="entry name" value="Hydrolase_4"/>
    <property type="match status" value="1"/>
</dbReference>
<organism evidence="2">
    <name type="scientific">freshwater metagenome</name>
    <dbReference type="NCBI Taxonomy" id="449393"/>
    <lineage>
        <taxon>unclassified sequences</taxon>
        <taxon>metagenomes</taxon>
        <taxon>ecological metagenomes</taxon>
    </lineage>
</organism>
<dbReference type="Gene3D" id="3.40.50.1820">
    <property type="entry name" value="alpha/beta hydrolase"/>
    <property type="match status" value="1"/>
</dbReference>
<reference evidence="2" key="1">
    <citation type="submission" date="2020-05" db="EMBL/GenBank/DDBJ databases">
        <authorList>
            <person name="Chiriac C."/>
            <person name="Salcher M."/>
            <person name="Ghai R."/>
            <person name="Kavagutti S V."/>
        </authorList>
    </citation>
    <scope>NUCLEOTIDE SEQUENCE</scope>
</reference>
<dbReference type="AlphaFoldDB" id="A0A6J7C0X1"/>
<accession>A0A6J7C0X1</accession>
<dbReference type="PANTHER" id="PTHR11614">
    <property type="entry name" value="PHOSPHOLIPASE-RELATED"/>
    <property type="match status" value="1"/>
</dbReference>
<dbReference type="InterPro" id="IPR029058">
    <property type="entry name" value="AB_hydrolase_fold"/>
</dbReference>
<dbReference type="GO" id="GO:0052689">
    <property type="term" value="F:carboxylic ester hydrolase activity"/>
    <property type="evidence" value="ECO:0007669"/>
    <property type="project" value="InterPro"/>
</dbReference>
<dbReference type="SUPFAM" id="SSF53474">
    <property type="entry name" value="alpha/beta-Hydrolases"/>
    <property type="match status" value="1"/>
</dbReference>
<dbReference type="InterPro" id="IPR012354">
    <property type="entry name" value="Esterase_lipase"/>
</dbReference>
<feature type="domain" description="Serine aminopeptidase S33" evidence="1">
    <location>
        <begin position="20"/>
        <end position="230"/>
    </location>
</feature>
<dbReference type="PIRSF" id="PIRSF017388">
    <property type="entry name" value="Esterase_lipase"/>
    <property type="match status" value="1"/>
</dbReference>
<dbReference type="InterPro" id="IPR051044">
    <property type="entry name" value="MAG_DAG_Lipase"/>
</dbReference>
<evidence type="ECO:0000313" key="2">
    <source>
        <dbReference type="EMBL" id="CAB4851616.1"/>
    </source>
</evidence>
<proteinExistence type="predicted"/>
<dbReference type="EMBL" id="CAFBIZ010000181">
    <property type="protein sequence ID" value="CAB4851616.1"/>
    <property type="molecule type" value="Genomic_DNA"/>
</dbReference>
<protein>
    <submittedName>
        <fullName evidence="2">Unannotated protein</fullName>
    </submittedName>
</protein>
<dbReference type="InterPro" id="IPR022742">
    <property type="entry name" value="Hydrolase_4"/>
</dbReference>
<evidence type="ECO:0000259" key="1">
    <source>
        <dbReference type="Pfam" id="PF12146"/>
    </source>
</evidence>
<sequence length="253" mass="27797">MSLIPGAEPFSHAGGPVGALVLHGFTGSPKSMRAWAEHLAAAGLTVELPRLPGHGTSWHDMAVTRWDDWYAEADRSLSSLRERCDSVFVMGLSMGASLTLRLAEKRPDDIAGLVLVNPAIHTERKDRHLLPVLRHLVKGFPGIVNDIKMPGQDEGGYTRLPLHSAHSLQRAWEAIRRDISAITSPVLLLHSRIDHVAEPSNSAWILANLTAEDVSEVWLENSYHVATMDNDAPLIFEQSVEFVHRLAPRAAQA</sequence>
<gene>
    <name evidence="2" type="ORF">UFOPK3268_01298</name>
</gene>